<dbReference type="Gene3D" id="3.40.140.10">
    <property type="entry name" value="Cytidine Deaminase, domain 2"/>
    <property type="match status" value="1"/>
</dbReference>
<protein>
    <recommendedName>
        <fullName evidence="2">COP9 signalosome complex subunit 6</fullName>
    </recommendedName>
</protein>
<feature type="domain" description="JAB1/MPN/MOV34 metalloenzyme" evidence="3">
    <location>
        <begin position="15"/>
        <end position="74"/>
    </location>
</feature>
<dbReference type="InterPro" id="IPR000555">
    <property type="entry name" value="JAMM/MPN+_dom"/>
</dbReference>
<dbReference type="GO" id="GO:0008180">
    <property type="term" value="C:COP9 signalosome"/>
    <property type="evidence" value="ECO:0007669"/>
    <property type="project" value="TreeGrafter"/>
</dbReference>
<dbReference type="PANTHER" id="PTHR10540">
    <property type="entry name" value="EUKARYOTIC TRANSLATION INITIATION FACTOR 3 SUBUNIT F-RELATED"/>
    <property type="match status" value="1"/>
</dbReference>
<organism evidence="6">
    <name type="scientific">Gongylonema pulchrum</name>
    <dbReference type="NCBI Taxonomy" id="637853"/>
    <lineage>
        <taxon>Eukaryota</taxon>
        <taxon>Metazoa</taxon>
        <taxon>Ecdysozoa</taxon>
        <taxon>Nematoda</taxon>
        <taxon>Chromadorea</taxon>
        <taxon>Rhabditida</taxon>
        <taxon>Spirurina</taxon>
        <taxon>Spiruromorpha</taxon>
        <taxon>Spiruroidea</taxon>
        <taxon>Gongylonematidae</taxon>
        <taxon>Gongylonema</taxon>
    </lineage>
</organism>
<reference evidence="4 5" key="2">
    <citation type="submission" date="2018-11" db="EMBL/GenBank/DDBJ databases">
        <authorList>
            <consortium name="Pathogen Informatics"/>
        </authorList>
    </citation>
    <scope>NUCLEOTIDE SEQUENCE [LARGE SCALE GENOMIC DNA]</scope>
</reference>
<dbReference type="OrthoDB" id="1378at2759"/>
<sequence>MGDDASGRGGEAPSSAVTVSLHPLVIMNISEHVTRMRAQQNDPKQPIQVFGAILGVQSGRHVEMKNSFEVKWADEGKGYALPLAVYESVPTAGLSAAAAGGPVVWHSVHWTLASEQAERIGIEHVAQISTDSTSIRAGELPRDEHIIREIAQLVHRIPLMNSEKFSQQYKNVWFSQSAPVLLFSERFIEGLLTPFYIAALPDACPWCIF</sequence>
<evidence type="ECO:0000313" key="4">
    <source>
        <dbReference type="EMBL" id="VDN23455.1"/>
    </source>
</evidence>
<dbReference type="WBParaSite" id="GPUH_0001405601-mRNA-1">
    <property type="protein sequence ID" value="GPUH_0001405601-mRNA-1"/>
    <property type="gene ID" value="GPUH_0001405601"/>
</dbReference>
<comment type="similarity">
    <text evidence="1">Belongs to the peptidase M67A family. CSN6 subfamily.</text>
</comment>
<name>A0A183DZA0_9BILA</name>
<evidence type="ECO:0000259" key="3">
    <source>
        <dbReference type="Pfam" id="PF01398"/>
    </source>
</evidence>
<reference evidence="6" key="1">
    <citation type="submission" date="2016-06" db="UniProtKB">
        <authorList>
            <consortium name="WormBaseParasite"/>
        </authorList>
    </citation>
    <scope>IDENTIFICATION</scope>
</reference>
<dbReference type="AlphaFoldDB" id="A0A183DZA0"/>
<dbReference type="Pfam" id="PF01398">
    <property type="entry name" value="JAB"/>
    <property type="match status" value="1"/>
</dbReference>
<dbReference type="PANTHER" id="PTHR10540:SF8">
    <property type="entry name" value="COP9 SIGNALOSOME COMPLEX SUBUNIT 6"/>
    <property type="match status" value="1"/>
</dbReference>
<evidence type="ECO:0000313" key="6">
    <source>
        <dbReference type="WBParaSite" id="GPUH_0001405601-mRNA-1"/>
    </source>
</evidence>
<evidence type="ECO:0000313" key="5">
    <source>
        <dbReference type="Proteomes" id="UP000271098"/>
    </source>
</evidence>
<evidence type="ECO:0000256" key="1">
    <source>
        <dbReference type="ARBA" id="ARBA00010893"/>
    </source>
</evidence>
<keyword evidence="5" id="KW-1185">Reference proteome</keyword>
<dbReference type="Proteomes" id="UP000271098">
    <property type="component" value="Unassembled WGS sequence"/>
</dbReference>
<proteinExistence type="inferred from homology"/>
<evidence type="ECO:0000256" key="2">
    <source>
        <dbReference type="ARBA" id="ARBA00014871"/>
    </source>
</evidence>
<dbReference type="GO" id="GO:0008237">
    <property type="term" value="F:metallopeptidase activity"/>
    <property type="evidence" value="ECO:0007669"/>
    <property type="project" value="InterPro"/>
</dbReference>
<accession>A0A183DZA0</accession>
<dbReference type="EMBL" id="UYRT01080827">
    <property type="protein sequence ID" value="VDN23455.1"/>
    <property type="molecule type" value="Genomic_DNA"/>
</dbReference>
<gene>
    <name evidence="4" type="ORF">GPUH_LOCUS14041</name>
</gene>